<reference evidence="1 2" key="1">
    <citation type="journal article" date="2016" name="Nat. Commun.">
        <title>Thousands of microbial genomes shed light on interconnected biogeochemical processes in an aquifer system.</title>
        <authorList>
            <person name="Anantharaman K."/>
            <person name="Brown C.T."/>
            <person name="Hug L.A."/>
            <person name="Sharon I."/>
            <person name="Castelle C.J."/>
            <person name="Probst A.J."/>
            <person name="Thomas B.C."/>
            <person name="Singh A."/>
            <person name="Wilkins M.J."/>
            <person name="Karaoz U."/>
            <person name="Brodie E.L."/>
            <person name="Williams K.H."/>
            <person name="Hubbard S.S."/>
            <person name="Banfield J.F."/>
        </authorList>
    </citation>
    <scope>NUCLEOTIDE SEQUENCE [LARGE SCALE GENOMIC DNA]</scope>
</reference>
<dbReference type="Proteomes" id="UP000177235">
    <property type="component" value="Unassembled WGS sequence"/>
</dbReference>
<comment type="caution">
    <text evidence="1">The sequence shown here is derived from an EMBL/GenBank/DDBJ whole genome shotgun (WGS) entry which is preliminary data.</text>
</comment>
<gene>
    <name evidence="1" type="ORF">A3J05_05020</name>
</gene>
<organism evidence="1 2">
    <name type="scientific">Candidatus Doudnabacteria bacterium RIFCSPLOWO2_02_FULL_48_13</name>
    <dbReference type="NCBI Taxonomy" id="1817845"/>
    <lineage>
        <taxon>Bacteria</taxon>
        <taxon>Candidatus Doudnaibacteriota</taxon>
    </lineage>
</organism>
<dbReference type="EMBL" id="MFFF01000006">
    <property type="protein sequence ID" value="OGE99954.1"/>
    <property type="molecule type" value="Genomic_DNA"/>
</dbReference>
<evidence type="ECO:0000313" key="1">
    <source>
        <dbReference type="EMBL" id="OGE99954.1"/>
    </source>
</evidence>
<dbReference type="AlphaFoldDB" id="A0A1F5QCP3"/>
<accession>A0A1F5QCP3</accession>
<evidence type="ECO:0000313" key="2">
    <source>
        <dbReference type="Proteomes" id="UP000177235"/>
    </source>
</evidence>
<protein>
    <submittedName>
        <fullName evidence="1">Uncharacterized protein</fullName>
    </submittedName>
</protein>
<name>A0A1F5QCP3_9BACT</name>
<proteinExistence type="predicted"/>
<sequence length="87" mass="10181">MLTEEEIKEFQRIWKEEFGEELTYQQAHDRAIEVAAFFEVLSDLQNTAASKQKNKTRLNPRAITVARISRCTCRPEHTTGEDVNWPE</sequence>